<evidence type="ECO:0000313" key="1">
    <source>
        <dbReference type="EMBL" id="MDM1073650.1"/>
    </source>
</evidence>
<accession>A0AAJ1QGL0</accession>
<protein>
    <recommendedName>
        <fullName evidence="3">DNA-binding protein</fullName>
    </recommendedName>
</protein>
<sequence length="77" mass="8853">MSIQQLISKPYAPIMEIIEVYGINFKTFNKYVSESKVKIIKRGKRCTYKTSDVHQMLSERGYPKLKKIKKAPAASEA</sequence>
<dbReference type="EMBL" id="JACAGJ010000008">
    <property type="protein sequence ID" value="MDM1073650.1"/>
    <property type="molecule type" value="Genomic_DNA"/>
</dbReference>
<name>A0AAJ1QGL0_9FLAO</name>
<reference evidence="1" key="1">
    <citation type="submission" date="2020-06" db="EMBL/GenBank/DDBJ databases">
        <authorList>
            <person name="Dong N."/>
        </authorList>
    </citation>
    <scope>NUCLEOTIDE SEQUENCE</scope>
    <source>
        <strain evidence="1">R655-4</strain>
    </source>
</reference>
<dbReference type="Proteomes" id="UP001170959">
    <property type="component" value="Unassembled WGS sequence"/>
</dbReference>
<comment type="caution">
    <text evidence="1">The sequence shown here is derived from an EMBL/GenBank/DDBJ whole genome shotgun (WGS) entry which is preliminary data.</text>
</comment>
<evidence type="ECO:0008006" key="3">
    <source>
        <dbReference type="Google" id="ProtNLM"/>
    </source>
</evidence>
<gene>
    <name evidence="1" type="ORF">HX001_14265</name>
</gene>
<reference evidence="1" key="2">
    <citation type="journal article" date="2022" name="Sci. Total Environ.">
        <title>Prevalence, transmission, and molecular epidemiology of tet(X)-positive bacteria among humans, animals, and environmental niches in China: An epidemiological, and genomic-based study.</title>
        <authorList>
            <person name="Dong N."/>
            <person name="Zeng Y."/>
            <person name="Cai C."/>
            <person name="Sun C."/>
            <person name="Lu J."/>
            <person name="Liu C."/>
            <person name="Zhou H."/>
            <person name="Sun Q."/>
            <person name="Shu L."/>
            <person name="Wang H."/>
            <person name="Wang Y."/>
            <person name="Wang S."/>
            <person name="Wu C."/>
            <person name="Chan E.W."/>
            <person name="Chen G."/>
            <person name="Shen Z."/>
            <person name="Chen S."/>
            <person name="Zhang R."/>
        </authorList>
    </citation>
    <scope>NUCLEOTIDE SEQUENCE</scope>
    <source>
        <strain evidence="1">R655-4</strain>
    </source>
</reference>
<proteinExistence type="predicted"/>
<organism evidence="1 2">
    <name type="scientific">Empedobacter brevis</name>
    <dbReference type="NCBI Taxonomy" id="247"/>
    <lineage>
        <taxon>Bacteria</taxon>
        <taxon>Pseudomonadati</taxon>
        <taxon>Bacteroidota</taxon>
        <taxon>Flavobacteriia</taxon>
        <taxon>Flavobacteriales</taxon>
        <taxon>Weeksellaceae</taxon>
        <taxon>Empedobacter</taxon>
    </lineage>
</organism>
<dbReference type="AlphaFoldDB" id="A0AAJ1QGL0"/>
<evidence type="ECO:0000313" key="2">
    <source>
        <dbReference type="Proteomes" id="UP001170959"/>
    </source>
</evidence>
<dbReference type="RefSeq" id="WP_159155522.1">
    <property type="nucleotide sequence ID" value="NZ_CP013210.1"/>
</dbReference>